<comment type="caution">
    <text evidence="1">The sequence shown here is derived from an EMBL/GenBank/DDBJ whole genome shotgun (WGS) entry which is preliminary data.</text>
</comment>
<evidence type="ECO:0000313" key="2">
    <source>
        <dbReference type="Proteomes" id="UP001501147"/>
    </source>
</evidence>
<evidence type="ECO:0000313" key="1">
    <source>
        <dbReference type="EMBL" id="GAA4795106.1"/>
    </source>
</evidence>
<proteinExistence type="predicted"/>
<sequence length="160" mass="18136">MPVRPGAAQTGGMDWCRYRFRCVWDLPAPPDAVHRVLERGEDYPRWWPQVREVVPVDGASARVTFRSLLPYDLVVTVRARRQDRGAGVLEAALEGDLDGWSRWTLLPHGGGTRAVYEQEVEVRRPLMRRLAVPCRPLFRANHALMMRAGRRGLAARLAAV</sequence>
<dbReference type="SUPFAM" id="SSF55961">
    <property type="entry name" value="Bet v1-like"/>
    <property type="match status" value="1"/>
</dbReference>
<organism evidence="1 2">
    <name type="scientific">Streptomyces sanyensis</name>
    <dbReference type="NCBI Taxonomy" id="568869"/>
    <lineage>
        <taxon>Bacteria</taxon>
        <taxon>Bacillati</taxon>
        <taxon>Actinomycetota</taxon>
        <taxon>Actinomycetes</taxon>
        <taxon>Kitasatosporales</taxon>
        <taxon>Streptomycetaceae</taxon>
        <taxon>Streptomyces</taxon>
    </lineage>
</organism>
<keyword evidence="2" id="KW-1185">Reference proteome</keyword>
<dbReference type="EMBL" id="BAABJV010000025">
    <property type="protein sequence ID" value="GAA4795106.1"/>
    <property type="molecule type" value="Genomic_DNA"/>
</dbReference>
<accession>A0ABP9BHR7</accession>
<gene>
    <name evidence="1" type="ORF">GCM10023329_54650</name>
</gene>
<dbReference type="InterPro" id="IPR023393">
    <property type="entry name" value="START-like_dom_sf"/>
</dbReference>
<dbReference type="InterPro" id="IPR019587">
    <property type="entry name" value="Polyketide_cyclase/dehydratase"/>
</dbReference>
<dbReference type="CDD" id="cd07824">
    <property type="entry name" value="SRPBCC_6"/>
    <property type="match status" value="1"/>
</dbReference>
<dbReference type="Pfam" id="PF10604">
    <property type="entry name" value="Polyketide_cyc2"/>
    <property type="match status" value="1"/>
</dbReference>
<protein>
    <submittedName>
        <fullName evidence="1">SRPBCC family protein</fullName>
    </submittedName>
</protein>
<dbReference type="Gene3D" id="3.30.530.20">
    <property type="match status" value="1"/>
</dbReference>
<name>A0ABP9BHR7_9ACTN</name>
<dbReference type="Proteomes" id="UP001501147">
    <property type="component" value="Unassembled WGS sequence"/>
</dbReference>
<reference evidence="2" key="1">
    <citation type="journal article" date="2019" name="Int. J. Syst. Evol. Microbiol.">
        <title>The Global Catalogue of Microorganisms (GCM) 10K type strain sequencing project: providing services to taxonomists for standard genome sequencing and annotation.</title>
        <authorList>
            <consortium name="The Broad Institute Genomics Platform"/>
            <consortium name="The Broad Institute Genome Sequencing Center for Infectious Disease"/>
            <person name="Wu L."/>
            <person name="Ma J."/>
        </authorList>
    </citation>
    <scope>NUCLEOTIDE SEQUENCE [LARGE SCALE GENOMIC DNA]</scope>
    <source>
        <strain evidence="2">JCM 18324</strain>
    </source>
</reference>